<reference evidence="2" key="1">
    <citation type="journal article" date="2019" name="Int. J. Syst. Evol. Microbiol.">
        <title>The Global Catalogue of Microorganisms (GCM) 10K type strain sequencing project: providing services to taxonomists for standard genome sequencing and annotation.</title>
        <authorList>
            <consortium name="The Broad Institute Genomics Platform"/>
            <consortium name="The Broad Institute Genome Sequencing Center for Infectious Disease"/>
            <person name="Wu L."/>
            <person name="Ma J."/>
        </authorList>
    </citation>
    <scope>NUCLEOTIDE SEQUENCE [LARGE SCALE GENOMIC DNA]</scope>
    <source>
        <strain evidence="2">JCM 18392</strain>
    </source>
</reference>
<name>A0ABP9DP64_9GAMM</name>
<comment type="caution">
    <text evidence="1">The sequence shown here is derived from an EMBL/GenBank/DDBJ whole genome shotgun (WGS) entry which is preliminary data.</text>
</comment>
<accession>A0ABP9DP64</accession>
<proteinExistence type="predicted"/>
<protein>
    <recommendedName>
        <fullName evidence="3">Glycosyltransferase</fullName>
    </recommendedName>
</protein>
<dbReference type="Pfam" id="PF09837">
    <property type="entry name" value="DUF2064"/>
    <property type="match status" value="1"/>
</dbReference>
<sequence>MRQRAVTRIGLAIFVKTPGHSALKTRLATAIGRDDAEAFHRLAAHAVAAVARAARARIPGMAPMWAVAETDALDAPDWAGLPRVAQGDGDLGARMRQVTQALCATHGAALLLGADAPQLCSDDLVAALEALDAHEHVIGPSADGGFWLFGTRVPVPAAAWSGTPWSHPDTARTFVAALGAPIMQLRTLRDADTAGDLPPLLAALDALPDPLPEQARLAQWLRKLQMPR</sequence>
<dbReference type="Proteomes" id="UP001501323">
    <property type="component" value="Unassembled WGS sequence"/>
</dbReference>
<dbReference type="InterPro" id="IPR018641">
    <property type="entry name" value="Trfase_1_rSAM/seldom-assoc"/>
</dbReference>
<dbReference type="PANTHER" id="PTHR36529:SF1">
    <property type="entry name" value="GLYCOSYLTRANSFERASE"/>
    <property type="match status" value="1"/>
</dbReference>
<dbReference type="PANTHER" id="PTHR36529">
    <property type="entry name" value="SLL1095 PROTEIN"/>
    <property type="match status" value="1"/>
</dbReference>
<evidence type="ECO:0008006" key="3">
    <source>
        <dbReference type="Google" id="ProtNLM"/>
    </source>
</evidence>
<organism evidence="1 2">
    <name type="scientific">Luteimonas vadosa</name>
    <dbReference type="NCBI Taxonomy" id="1165507"/>
    <lineage>
        <taxon>Bacteria</taxon>
        <taxon>Pseudomonadati</taxon>
        <taxon>Pseudomonadota</taxon>
        <taxon>Gammaproteobacteria</taxon>
        <taxon>Lysobacterales</taxon>
        <taxon>Lysobacteraceae</taxon>
        <taxon>Luteimonas</taxon>
    </lineage>
</organism>
<evidence type="ECO:0000313" key="2">
    <source>
        <dbReference type="Proteomes" id="UP001501323"/>
    </source>
</evidence>
<gene>
    <name evidence="1" type="ORF">GCM10023332_03580</name>
</gene>
<dbReference type="RefSeq" id="WP_345293785.1">
    <property type="nucleotide sequence ID" value="NZ_BAABJY010000001.1"/>
</dbReference>
<keyword evidence="2" id="KW-1185">Reference proteome</keyword>
<evidence type="ECO:0000313" key="1">
    <source>
        <dbReference type="EMBL" id="GAA4855263.1"/>
    </source>
</evidence>
<dbReference type="Gene3D" id="3.90.550.10">
    <property type="entry name" value="Spore Coat Polysaccharide Biosynthesis Protein SpsA, Chain A"/>
    <property type="match status" value="1"/>
</dbReference>
<dbReference type="SUPFAM" id="SSF53448">
    <property type="entry name" value="Nucleotide-diphospho-sugar transferases"/>
    <property type="match status" value="1"/>
</dbReference>
<dbReference type="EMBL" id="BAABJY010000001">
    <property type="protein sequence ID" value="GAA4855263.1"/>
    <property type="molecule type" value="Genomic_DNA"/>
</dbReference>
<dbReference type="InterPro" id="IPR029044">
    <property type="entry name" value="Nucleotide-diphossugar_trans"/>
</dbReference>